<feature type="compositionally biased region" description="Polar residues" evidence="3">
    <location>
        <begin position="1151"/>
        <end position="1163"/>
    </location>
</feature>
<dbReference type="InterPro" id="IPR001715">
    <property type="entry name" value="CH_dom"/>
</dbReference>
<protein>
    <submittedName>
        <fullName evidence="7">Ras gtpase-activating protein</fullName>
    </submittedName>
</protein>
<dbReference type="SMART" id="SM00323">
    <property type="entry name" value="RasGAP"/>
    <property type="match status" value="1"/>
</dbReference>
<dbReference type="PROSITE" id="PS50018">
    <property type="entry name" value="RAS_GTPASE_ACTIV_2"/>
    <property type="match status" value="1"/>
</dbReference>
<feature type="compositionally biased region" description="Basic and acidic residues" evidence="3">
    <location>
        <begin position="1137"/>
        <end position="1150"/>
    </location>
</feature>
<dbReference type="InterPro" id="IPR008936">
    <property type="entry name" value="Rho_GTPase_activation_prot"/>
</dbReference>
<feature type="compositionally biased region" description="Polar residues" evidence="3">
    <location>
        <begin position="231"/>
        <end position="242"/>
    </location>
</feature>
<dbReference type="Gene3D" id="1.10.506.10">
    <property type="entry name" value="GTPase Activation - p120gap, domain 1"/>
    <property type="match status" value="2"/>
</dbReference>
<gene>
    <name evidence="7" type="ORF">M0812_27676</name>
</gene>
<feature type="compositionally biased region" description="Basic and acidic residues" evidence="3">
    <location>
        <begin position="195"/>
        <end position="207"/>
    </location>
</feature>
<keyword evidence="1" id="KW-0343">GTPase activation</keyword>
<feature type="compositionally biased region" description="Polar residues" evidence="3">
    <location>
        <begin position="1174"/>
        <end position="1183"/>
    </location>
</feature>
<organism evidence="7 8">
    <name type="scientific">Anaeramoeba flamelloides</name>
    <dbReference type="NCBI Taxonomy" id="1746091"/>
    <lineage>
        <taxon>Eukaryota</taxon>
        <taxon>Metamonada</taxon>
        <taxon>Anaeramoebidae</taxon>
        <taxon>Anaeramoeba</taxon>
    </lineage>
</organism>
<dbReference type="PANTHER" id="PTHR10194:SF150">
    <property type="entry name" value="RAS-GAP DOMAIN-CONTAINING PROTEIN"/>
    <property type="match status" value="1"/>
</dbReference>
<dbReference type="EMBL" id="JANTQA010000070">
    <property type="protein sequence ID" value="KAJ3425241.1"/>
    <property type="molecule type" value="Genomic_DNA"/>
</dbReference>
<feature type="compositionally biased region" description="Basic and acidic residues" evidence="3">
    <location>
        <begin position="243"/>
        <end position="297"/>
    </location>
</feature>
<feature type="compositionally biased region" description="Basic and acidic residues" evidence="3">
    <location>
        <begin position="304"/>
        <end position="322"/>
    </location>
</feature>
<dbReference type="InterPro" id="IPR001936">
    <property type="entry name" value="RasGAP_dom"/>
</dbReference>
<name>A0AAV7Y8D1_9EUKA</name>
<reference evidence="7" key="1">
    <citation type="submission" date="2022-08" db="EMBL/GenBank/DDBJ databases">
        <title>Novel sulphate-reducing endosymbionts in the free-living metamonad Anaeramoeba.</title>
        <authorList>
            <person name="Jerlstrom-Hultqvist J."/>
            <person name="Cepicka I."/>
            <person name="Gallot-Lavallee L."/>
            <person name="Salas-Leiva D."/>
            <person name="Curtis B.A."/>
            <person name="Zahonova K."/>
            <person name="Pipaliya S."/>
            <person name="Dacks J."/>
            <person name="Roger A.J."/>
        </authorList>
    </citation>
    <scope>NUCLEOTIDE SEQUENCE</scope>
    <source>
        <strain evidence="7">Busselton2</strain>
    </source>
</reference>
<feature type="region of interest" description="Disordered" evidence="3">
    <location>
        <begin position="1100"/>
        <end position="1196"/>
    </location>
</feature>
<evidence type="ECO:0000256" key="2">
    <source>
        <dbReference type="SAM" id="Coils"/>
    </source>
</evidence>
<evidence type="ECO:0000259" key="5">
    <source>
        <dbReference type="PROSITE" id="PS50018"/>
    </source>
</evidence>
<dbReference type="InterPro" id="IPR001849">
    <property type="entry name" value="PH_domain"/>
</dbReference>
<dbReference type="InterPro" id="IPR039360">
    <property type="entry name" value="Ras_GTPase"/>
</dbReference>
<dbReference type="PANTHER" id="PTHR10194">
    <property type="entry name" value="RAS GTPASE-ACTIVATING PROTEINS"/>
    <property type="match status" value="1"/>
</dbReference>
<dbReference type="Gene3D" id="1.10.418.10">
    <property type="entry name" value="Calponin-like domain"/>
    <property type="match status" value="1"/>
</dbReference>
<sequence length="1343" mass="158330">MIHLPLPVRSLLFRVSFHPQIENLALNSNEDLNEVSPDQLLLRWINFQIKKSGNSLNITNYKEDFQDCIALSLLVSQLTNFPIIPILQETDLQNRSKIFCRLLQETGCQISIQPEHIYEKKEEMVITFLAKLFLWKPSFEKKGKIVRLENTLNKKEQTGLNLSESNLGMSSLSSFDDLLAKYRNSDNFLKKNQNKNKEENKLSKEPPKTVSINDLISKVNKTLSDSKNKFLTENQKINMKSNKQTDIEDRNKENEKKNENEKGKENEKEREKENEKEKEKEKEIKDENVKEKEKDNENENDQGGGKEKEKQKEKEKEKEKNEYKRIDLKKENKIILNFDKVEKAIIKQKKEQQIETKKQNVKDKMKKKVNKNDLLKDSEENLDDFQLGMIDENGNELDDEEKLRILKQRLKEEEENIENLKIEYQLEKKKSNELDKQLETSTEENATLLTFTNLSQRVMENIDFLKTKFIESVTEVLKSCKGEIKVKLIKLINEIKEIQLIDSKMINAKYSIQIFTKAFFGLLKTHKFPKFTKRAARVIKKNILNLNPYDEKIMKEMFVNIMTELERNETVNRNNTNTFQSIDALFEHFYFINVFRNSLIKKLFDLLFESKILRIETIDKISQNNLNEILKENMDNFVCGFIQFDKVIDGIYEFLKNVEINSPRRKSAKLVNESKKISLGKTIRFIIEKYSSKPEKIQLTKIYNQYKQSKYHDYSGIIDRNKEIIKDYLELDDIEYLSFAFDSDIINDSSELVSCGLFYVFESLGLTLPFLHMIISQEILKVKNISNLFESVNIRSKMILKYSRLYGIKYLQNTISKIIKEQIKSNLNFEVDENYLNQQTEDYSENLNNLKEYFYKYIEVIFQSTEILPHGFRMICTYLKEEIMYRFPDNVLPTIGSFIFLNFFCPAIREPENFELINNDNETFNLTEKDKRGLTLISIIINSLSKGRTFINDHPYLQPLNNDITTAFKNRGEFLNEISSSSRINEHSLLIPRSKIEYPKRGIPINPMLAHTTLNPTIEETISFHTFASNLSNDLQGFLKKSNEQFFPNNCLNYVEQFQKKVQNFLFKFQKINEIIKSFDPLYEILNSQFIENEIQNDLNRINSNTNPKTKSKSKSNFTNNEKLPINKNLQSNENLIQKDKNYNPIEKKPLNNTSSIIKSQDPNVDMIKDDNVQKNNTLPNENSENKPKSGKPRRKFTFRKRVKKKSQDYSPYEISNTLFERWKSLWETKETKKDSIYYLIERNQINNNNKWEKIIIMIKQNLLALYPTAPENKLVVPFMLISLDKNSEITPINPSGSTIKKFSFRLSNPNDEIDILFYKKKKKQTQKWIQIIQRTMEVNSDL</sequence>
<proteinExistence type="predicted"/>
<dbReference type="InterPro" id="IPR036872">
    <property type="entry name" value="CH_dom_sf"/>
</dbReference>
<dbReference type="GO" id="GO:0005096">
    <property type="term" value="F:GTPase activator activity"/>
    <property type="evidence" value="ECO:0007669"/>
    <property type="project" value="UniProtKB-KW"/>
</dbReference>
<dbReference type="SUPFAM" id="SSF50729">
    <property type="entry name" value="PH domain-like"/>
    <property type="match status" value="1"/>
</dbReference>
<dbReference type="PROSITE" id="PS50003">
    <property type="entry name" value="PH_DOMAIN"/>
    <property type="match status" value="1"/>
</dbReference>
<feature type="domain" description="Calponin-homology (CH)" evidence="6">
    <location>
        <begin position="35"/>
        <end position="137"/>
    </location>
</feature>
<evidence type="ECO:0000256" key="3">
    <source>
        <dbReference type="SAM" id="MobiDB-lite"/>
    </source>
</evidence>
<feature type="region of interest" description="Disordered" evidence="3">
    <location>
        <begin position="189"/>
        <end position="209"/>
    </location>
</feature>
<evidence type="ECO:0000256" key="1">
    <source>
        <dbReference type="ARBA" id="ARBA00022468"/>
    </source>
</evidence>
<feature type="compositionally biased region" description="Low complexity" evidence="3">
    <location>
        <begin position="1103"/>
        <end position="1121"/>
    </location>
</feature>
<dbReference type="Pfam" id="PF00616">
    <property type="entry name" value="RasGAP"/>
    <property type="match status" value="1"/>
</dbReference>
<dbReference type="Proteomes" id="UP001146793">
    <property type="component" value="Unassembled WGS sequence"/>
</dbReference>
<dbReference type="SUPFAM" id="SSF48350">
    <property type="entry name" value="GTPase activation domain, GAP"/>
    <property type="match status" value="1"/>
</dbReference>
<feature type="domain" description="PH" evidence="4">
    <location>
        <begin position="1233"/>
        <end position="1338"/>
    </location>
</feature>
<evidence type="ECO:0000259" key="4">
    <source>
        <dbReference type="PROSITE" id="PS50003"/>
    </source>
</evidence>
<keyword evidence="2" id="KW-0175">Coiled coil</keyword>
<dbReference type="SUPFAM" id="SSF47576">
    <property type="entry name" value="Calponin-homology domain, CH-domain"/>
    <property type="match status" value="1"/>
</dbReference>
<dbReference type="Pfam" id="PF00307">
    <property type="entry name" value="CH"/>
    <property type="match status" value="1"/>
</dbReference>
<dbReference type="SMART" id="SM00033">
    <property type="entry name" value="CH"/>
    <property type="match status" value="1"/>
</dbReference>
<comment type="caution">
    <text evidence="7">The sequence shown here is derived from an EMBL/GenBank/DDBJ whole genome shotgun (WGS) entry which is preliminary data.</text>
</comment>
<feature type="coiled-coil region" evidence="2">
    <location>
        <begin position="396"/>
        <end position="444"/>
    </location>
</feature>
<accession>A0AAV7Y8D1</accession>
<evidence type="ECO:0000313" key="8">
    <source>
        <dbReference type="Proteomes" id="UP001146793"/>
    </source>
</evidence>
<feature type="region of interest" description="Disordered" evidence="3">
    <location>
        <begin position="230"/>
        <end position="322"/>
    </location>
</feature>
<evidence type="ECO:0000259" key="6">
    <source>
        <dbReference type="PROSITE" id="PS50021"/>
    </source>
</evidence>
<evidence type="ECO:0000313" key="7">
    <source>
        <dbReference type="EMBL" id="KAJ3425241.1"/>
    </source>
</evidence>
<dbReference type="PROSITE" id="PS50021">
    <property type="entry name" value="CH"/>
    <property type="match status" value="1"/>
</dbReference>
<feature type="domain" description="Ras-GAP" evidence="5">
    <location>
        <begin position="749"/>
        <end position="946"/>
    </location>
</feature>